<sequence>MRKILLSIAIVSAMGMQAQSINSENVDFRVLKAPQTSIKETERTYSIKVNSPYNLSKEDVLKQAKKDHQDAVANFSNTIKESQDNYQQSLRDYNDEVIKAKETFALESAEFKKMSLLERLNMQEKGMKPTLRLPSKPVYVKPSPPIYRDPDLNDYFIVDNNVLASQISIDGYKKGNPNVDVYIDMSTVNFQDNAGQTFANQPTKITVKENGTEKINTSIGQDFVFVSSQPSNNINKPAEEKKYLGNTIKSINTFLNETYGYKTLNKQVKLEFVKNKGEYNDLEKAQIYVTTNLRKLQANSDPTTNNVAFENMKKGTDIWEQVLAKVNYTDKKAVYNAKIGKYLFLNLIRLNVALENKKAAEKYLNQMQEKMVELDLSYNEKAELKTLENQIYKS</sequence>
<accession>A0ABR8ZF24</accession>
<evidence type="ECO:0000256" key="1">
    <source>
        <dbReference type="SAM" id="Coils"/>
    </source>
</evidence>
<dbReference type="RefSeq" id="WP_191737737.1">
    <property type="nucleotide sequence ID" value="NZ_JACYFS010000006.1"/>
</dbReference>
<dbReference type="EMBL" id="JACYFS010000006">
    <property type="protein sequence ID" value="MBD8083904.1"/>
    <property type="molecule type" value="Genomic_DNA"/>
</dbReference>
<dbReference type="Proteomes" id="UP000637299">
    <property type="component" value="Unassembled WGS sequence"/>
</dbReference>
<keyword evidence="2" id="KW-0732">Signal</keyword>
<reference evidence="3 4" key="1">
    <citation type="submission" date="2020-09" db="EMBL/GenBank/DDBJ databases">
        <title>Genome seq and assembly of Chryseobacterium sp.</title>
        <authorList>
            <person name="Chhetri G."/>
        </authorList>
    </citation>
    <scope>NUCLEOTIDE SEQUENCE [LARGE SCALE GENOMIC DNA]</scope>
    <source>
        <strain evidence="3 4">GCR10</strain>
    </source>
</reference>
<feature type="signal peptide" evidence="2">
    <location>
        <begin position="1"/>
        <end position="18"/>
    </location>
</feature>
<organism evidence="3 4">
    <name type="scientific">Chryseobacterium caseinilyticum</name>
    <dbReference type="NCBI Taxonomy" id="2771428"/>
    <lineage>
        <taxon>Bacteria</taxon>
        <taxon>Pseudomonadati</taxon>
        <taxon>Bacteroidota</taxon>
        <taxon>Flavobacteriia</taxon>
        <taxon>Flavobacteriales</taxon>
        <taxon>Weeksellaceae</taxon>
        <taxon>Chryseobacterium group</taxon>
        <taxon>Chryseobacterium</taxon>
    </lineage>
</organism>
<keyword evidence="4" id="KW-1185">Reference proteome</keyword>
<evidence type="ECO:0000256" key="2">
    <source>
        <dbReference type="SAM" id="SignalP"/>
    </source>
</evidence>
<gene>
    <name evidence="3" type="ORF">IC610_15945</name>
</gene>
<comment type="caution">
    <text evidence="3">The sequence shown here is derived from an EMBL/GenBank/DDBJ whole genome shotgun (WGS) entry which is preliminary data.</text>
</comment>
<proteinExistence type="predicted"/>
<feature type="coiled-coil region" evidence="1">
    <location>
        <begin position="65"/>
        <end position="103"/>
    </location>
</feature>
<protein>
    <submittedName>
        <fullName evidence="3">Uncharacterized protein</fullName>
    </submittedName>
</protein>
<evidence type="ECO:0000313" key="3">
    <source>
        <dbReference type="EMBL" id="MBD8083904.1"/>
    </source>
</evidence>
<evidence type="ECO:0000313" key="4">
    <source>
        <dbReference type="Proteomes" id="UP000637299"/>
    </source>
</evidence>
<keyword evidence="1" id="KW-0175">Coiled coil</keyword>
<name>A0ABR8ZF24_9FLAO</name>
<feature type="chain" id="PRO_5045878668" evidence="2">
    <location>
        <begin position="19"/>
        <end position="394"/>
    </location>
</feature>